<feature type="compositionally biased region" description="Acidic residues" evidence="1">
    <location>
        <begin position="162"/>
        <end position="178"/>
    </location>
</feature>
<feature type="compositionally biased region" description="Basic and acidic residues" evidence="1">
    <location>
        <begin position="226"/>
        <end position="237"/>
    </location>
</feature>
<name>A0A9W8ZBF2_9PLEO</name>
<sequence length="280" mass="31531">MNLLWNAFPAGSEIIQAMGLNFIRGHVNMEYTASQSLKIIAWFQSTPERYALFNSLRYAMPEVPEPEGETVTIAVEAKKISGYKTIGKTAGKPTKKVVFGESATENCDVGIMERGATMKVSPQEKQKREAGDFEALRQRLRRPRSGESLRSVETAIWNPQTPEEELEEEGLTVNDDMDDKSNYSGGEISTKLARSLELIRLRREARNAKHKRTPSLPSAVLTTENLQRREGEEHGLSVADLQRRIEVSKERQNILAEESRKVTAMTDDDDYLEEGEEAGR</sequence>
<dbReference type="AlphaFoldDB" id="A0A9W8ZBF2"/>
<dbReference type="Proteomes" id="UP001140510">
    <property type="component" value="Unassembled WGS sequence"/>
</dbReference>
<keyword evidence="3" id="KW-1185">Reference proteome</keyword>
<feature type="region of interest" description="Disordered" evidence="1">
    <location>
        <begin position="257"/>
        <end position="280"/>
    </location>
</feature>
<feature type="region of interest" description="Disordered" evidence="1">
    <location>
        <begin position="161"/>
        <end position="186"/>
    </location>
</feature>
<evidence type="ECO:0000313" key="2">
    <source>
        <dbReference type="EMBL" id="KAJ4402507.1"/>
    </source>
</evidence>
<dbReference type="OrthoDB" id="3783833at2759"/>
<gene>
    <name evidence="2" type="ORF">N0V91_007221</name>
</gene>
<proteinExistence type="predicted"/>
<feature type="compositionally biased region" description="Acidic residues" evidence="1">
    <location>
        <begin position="266"/>
        <end position="280"/>
    </location>
</feature>
<dbReference type="EMBL" id="JAPEVA010000061">
    <property type="protein sequence ID" value="KAJ4402507.1"/>
    <property type="molecule type" value="Genomic_DNA"/>
</dbReference>
<reference evidence="2" key="1">
    <citation type="submission" date="2022-10" db="EMBL/GenBank/DDBJ databases">
        <title>Tapping the CABI collections for fungal endophytes: first genome assemblies for Collariella, Neodidymelliopsis, Ascochyta clinopodiicola, Didymella pomorum, Didymosphaeria variabile, Neocosmospora piperis and Neocucurbitaria cava.</title>
        <authorList>
            <person name="Hill R."/>
        </authorList>
    </citation>
    <scope>NUCLEOTIDE SEQUENCE</scope>
    <source>
        <strain evidence="2">IMI 355091</strain>
    </source>
</reference>
<accession>A0A9W8ZBF2</accession>
<protein>
    <submittedName>
        <fullName evidence="2">Uncharacterized protein</fullName>
    </submittedName>
</protein>
<organism evidence="2 3">
    <name type="scientific">Didymella pomorum</name>
    <dbReference type="NCBI Taxonomy" id="749634"/>
    <lineage>
        <taxon>Eukaryota</taxon>
        <taxon>Fungi</taxon>
        <taxon>Dikarya</taxon>
        <taxon>Ascomycota</taxon>
        <taxon>Pezizomycotina</taxon>
        <taxon>Dothideomycetes</taxon>
        <taxon>Pleosporomycetidae</taxon>
        <taxon>Pleosporales</taxon>
        <taxon>Pleosporineae</taxon>
        <taxon>Didymellaceae</taxon>
        <taxon>Didymella</taxon>
    </lineage>
</organism>
<evidence type="ECO:0000256" key="1">
    <source>
        <dbReference type="SAM" id="MobiDB-lite"/>
    </source>
</evidence>
<evidence type="ECO:0000313" key="3">
    <source>
        <dbReference type="Proteomes" id="UP001140510"/>
    </source>
</evidence>
<comment type="caution">
    <text evidence="2">The sequence shown here is derived from an EMBL/GenBank/DDBJ whole genome shotgun (WGS) entry which is preliminary data.</text>
</comment>
<feature type="region of interest" description="Disordered" evidence="1">
    <location>
        <begin position="205"/>
        <end position="237"/>
    </location>
</feature>